<evidence type="ECO:0000313" key="3">
    <source>
        <dbReference type="Proteomes" id="UP001465976"/>
    </source>
</evidence>
<gene>
    <name evidence="2" type="ORF">V5O48_017249</name>
</gene>
<accession>A0ABR3EPQ9</accession>
<keyword evidence="3" id="KW-1185">Reference proteome</keyword>
<dbReference type="Proteomes" id="UP001465976">
    <property type="component" value="Unassembled WGS sequence"/>
</dbReference>
<feature type="region of interest" description="Disordered" evidence="1">
    <location>
        <begin position="48"/>
        <end position="69"/>
    </location>
</feature>
<feature type="compositionally biased region" description="Basic residues" evidence="1">
    <location>
        <begin position="57"/>
        <end position="69"/>
    </location>
</feature>
<evidence type="ECO:0000256" key="1">
    <source>
        <dbReference type="SAM" id="MobiDB-lite"/>
    </source>
</evidence>
<name>A0ABR3EPQ9_9AGAR</name>
<protein>
    <submittedName>
        <fullName evidence="2">Uncharacterized protein</fullName>
    </submittedName>
</protein>
<dbReference type="EMBL" id="JBAHYK010002579">
    <property type="protein sequence ID" value="KAL0564791.1"/>
    <property type="molecule type" value="Genomic_DNA"/>
</dbReference>
<evidence type="ECO:0000313" key="2">
    <source>
        <dbReference type="EMBL" id="KAL0564791.1"/>
    </source>
</evidence>
<sequence>MVEAFSNLEYNPSIRSYGQFMTMGDKAHLPLPLLFALGEAKVQDEGVWSSDTSRPLTTKHMRRSFKLTQ</sequence>
<reference evidence="2 3" key="1">
    <citation type="submission" date="2024-02" db="EMBL/GenBank/DDBJ databases">
        <title>A draft genome for the cacao thread blight pathogen Marasmius crinis-equi.</title>
        <authorList>
            <person name="Cohen S.P."/>
            <person name="Baruah I.K."/>
            <person name="Amoako-Attah I."/>
            <person name="Bukari Y."/>
            <person name="Meinhardt L.W."/>
            <person name="Bailey B.A."/>
        </authorList>
    </citation>
    <scope>NUCLEOTIDE SEQUENCE [LARGE SCALE GENOMIC DNA]</scope>
    <source>
        <strain evidence="2 3">GH-76</strain>
    </source>
</reference>
<comment type="caution">
    <text evidence="2">The sequence shown here is derived from an EMBL/GenBank/DDBJ whole genome shotgun (WGS) entry which is preliminary data.</text>
</comment>
<organism evidence="2 3">
    <name type="scientific">Marasmius crinis-equi</name>
    <dbReference type="NCBI Taxonomy" id="585013"/>
    <lineage>
        <taxon>Eukaryota</taxon>
        <taxon>Fungi</taxon>
        <taxon>Dikarya</taxon>
        <taxon>Basidiomycota</taxon>
        <taxon>Agaricomycotina</taxon>
        <taxon>Agaricomycetes</taxon>
        <taxon>Agaricomycetidae</taxon>
        <taxon>Agaricales</taxon>
        <taxon>Marasmiineae</taxon>
        <taxon>Marasmiaceae</taxon>
        <taxon>Marasmius</taxon>
    </lineage>
</organism>
<proteinExistence type="predicted"/>